<keyword evidence="2" id="KW-1185">Reference proteome</keyword>
<proteinExistence type="predicted"/>
<evidence type="ECO:0000313" key="1">
    <source>
        <dbReference type="EMBL" id="KAF6480749.1"/>
    </source>
</evidence>
<sequence>METPNFLDNGAVTKVYFVPNQDDWHFLLWLHWDDLVPHGLNVLEPLLVDKTVDEHETLAVLDVQVPHGCNLLSTNRVQDLQHRWERVHLDLLAVEALDGGVLFLDEGTGHELHGQGGSADPTGAQHHHFVLTHLPSAAAATARDIVLCLLHCIPRTLPLRPSLTPPPHCHCSPQGTGGGSNRHGRGWGGVGALRCTGRHWE</sequence>
<gene>
    <name evidence="1" type="ORF">HJG59_010591</name>
</gene>
<comment type="caution">
    <text evidence="1">The sequence shown here is derived from an EMBL/GenBank/DDBJ whole genome shotgun (WGS) entry which is preliminary data.</text>
</comment>
<dbReference type="Proteomes" id="UP000550707">
    <property type="component" value="Unassembled WGS sequence"/>
</dbReference>
<organism evidence="1 2">
    <name type="scientific">Molossus molossus</name>
    <name type="common">Pallas' mastiff bat</name>
    <name type="synonym">Vespertilio molossus</name>
    <dbReference type="NCBI Taxonomy" id="27622"/>
    <lineage>
        <taxon>Eukaryota</taxon>
        <taxon>Metazoa</taxon>
        <taxon>Chordata</taxon>
        <taxon>Craniata</taxon>
        <taxon>Vertebrata</taxon>
        <taxon>Euteleostomi</taxon>
        <taxon>Mammalia</taxon>
        <taxon>Eutheria</taxon>
        <taxon>Laurasiatheria</taxon>
        <taxon>Chiroptera</taxon>
        <taxon>Yangochiroptera</taxon>
        <taxon>Molossidae</taxon>
        <taxon>Molossus</taxon>
    </lineage>
</organism>
<name>A0A7J8I9K8_MOLMO</name>
<dbReference type="AlphaFoldDB" id="A0A7J8I9K8"/>
<accession>A0A7J8I9K8</accession>
<dbReference type="InParanoid" id="A0A7J8I9K8"/>
<dbReference type="EMBL" id="JACASF010000004">
    <property type="protein sequence ID" value="KAF6480749.1"/>
    <property type="molecule type" value="Genomic_DNA"/>
</dbReference>
<reference evidence="1 2" key="1">
    <citation type="journal article" date="2020" name="Nature">
        <title>Six reference-quality genomes reveal evolution of bat adaptations.</title>
        <authorList>
            <person name="Jebb D."/>
            <person name="Huang Z."/>
            <person name="Pippel M."/>
            <person name="Hughes G.M."/>
            <person name="Lavrichenko K."/>
            <person name="Devanna P."/>
            <person name="Winkler S."/>
            <person name="Jermiin L.S."/>
            <person name="Skirmuntt E.C."/>
            <person name="Katzourakis A."/>
            <person name="Burkitt-Gray L."/>
            <person name="Ray D.A."/>
            <person name="Sullivan K.A.M."/>
            <person name="Roscito J.G."/>
            <person name="Kirilenko B.M."/>
            <person name="Davalos L.M."/>
            <person name="Corthals A.P."/>
            <person name="Power M.L."/>
            <person name="Jones G."/>
            <person name="Ransome R.D."/>
            <person name="Dechmann D.K.N."/>
            <person name="Locatelli A.G."/>
            <person name="Puechmaille S.J."/>
            <person name="Fedrigo O."/>
            <person name="Jarvis E.D."/>
            <person name="Hiller M."/>
            <person name="Vernes S.C."/>
            <person name="Myers E.W."/>
            <person name="Teeling E.C."/>
        </authorList>
    </citation>
    <scope>NUCLEOTIDE SEQUENCE [LARGE SCALE GENOMIC DNA]</scope>
    <source>
        <strain evidence="1">MMolMol1</strain>
        <tissue evidence="1">Muscle</tissue>
    </source>
</reference>
<protein>
    <submittedName>
        <fullName evidence="1">Uncharacterized protein</fullName>
    </submittedName>
</protein>
<evidence type="ECO:0000313" key="2">
    <source>
        <dbReference type="Proteomes" id="UP000550707"/>
    </source>
</evidence>